<dbReference type="Proteomes" id="UP000829685">
    <property type="component" value="Unassembled WGS sequence"/>
</dbReference>
<dbReference type="AlphaFoldDB" id="A0A9P9WCW2"/>
<gene>
    <name evidence="2" type="ORF">JX265_011339</name>
</gene>
<proteinExistence type="predicted"/>
<accession>A0A9P9WCW2</accession>
<feature type="region of interest" description="Disordered" evidence="1">
    <location>
        <begin position="1"/>
        <end position="100"/>
    </location>
</feature>
<dbReference type="EMBL" id="JAFIMR010000041">
    <property type="protein sequence ID" value="KAI1857138.1"/>
    <property type="molecule type" value="Genomic_DNA"/>
</dbReference>
<keyword evidence="3" id="KW-1185">Reference proteome</keyword>
<organism evidence="2 3">
    <name type="scientific">Neoarthrinium moseri</name>
    <dbReference type="NCBI Taxonomy" id="1658444"/>
    <lineage>
        <taxon>Eukaryota</taxon>
        <taxon>Fungi</taxon>
        <taxon>Dikarya</taxon>
        <taxon>Ascomycota</taxon>
        <taxon>Pezizomycotina</taxon>
        <taxon>Sordariomycetes</taxon>
        <taxon>Xylariomycetidae</taxon>
        <taxon>Amphisphaeriales</taxon>
        <taxon>Apiosporaceae</taxon>
        <taxon>Neoarthrinium</taxon>
    </lineage>
</organism>
<feature type="compositionally biased region" description="Basic and acidic residues" evidence="1">
    <location>
        <begin position="8"/>
        <end position="26"/>
    </location>
</feature>
<comment type="caution">
    <text evidence="2">The sequence shown here is derived from an EMBL/GenBank/DDBJ whole genome shotgun (WGS) entry which is preliminary data.</text>
</comment>
<evidence type="ECO:0000313" key="3">
    <source>
        <dbReference type="Proteomes" id="UP000829685"/>
    </source>
</evidence>
<protein>
    <submittedName>
        <fullName evidence="2">Uncharacterized protein</fullName>
    </submittedName>
</protein>
<reference evidence="2" key="1">
    <citation type="submission" date="2021-03" db="EMBL/GenBank/DDBJ databases">
        <title>Revisited historic fungal species revealed as producer of novel bioactive compounds through whole genome sequencing and comparative genomics.</title>
        <authorList>
            <person name="Vignolle G.A."/>
            <person name="Hochenegger N."/>
            <person name="Mach R.L."/>
            <person name="Mach-Aigner A.R."/>
            <person name="Javad Rahimi M."/>
            <person name="Salim K.A."/>
            <person name="Chan C.M."/>
            <person name="Lim L.B.L."/>
            <person name="Cai F."/>
            <person name="Druzhinina I.S."/>
            <person name="U'Ren J.M."/>
            <person name="Derntl C."/>
        </authorList>
    </citation>
    <scope>NUCLEOTIDE SEQUENCE</scope>
    <source>
        <strain evidence="2">TUCIM 5799</strain>
    </source>
</reference>
<evidence type="ECO:0000313" key="2">
    <source>
        <dbReference type="EMBL" id="KAI1857138.1"/>
    </source>
</evidence>
<evidence type="ECO:0000256" key="1">
    <source>
        <dbReference type="SAM" id="MobiDB-lite"/>
    </source>
</evidence>
<sequence length="349" mass="38157">MPSTRAQSSKEAHQDTVHTKAEEKPNSGKHGSGNGEPASIGQGTEKSESTKKDVKIVPSVPHKRKTSETDKGATSPPPAKAARQSPSPKAEADEAGSSPTASQVLHFLLSDASLPYTVPESEASAPKEVRIYASARLSAFEELLAAVVLSRPISHRLGQRTIRTMLNEPYSFHTPGAIKEAGKDKVLQSLWDARTQHKDKTADQAFGLAEVVTEMWAESDDDGSLDACREQAGHDVEKERQWLKKSVKGLGDTGLDIFCRRVQWLWEELYPFVDKRTADALEELGLPKTAEDLRDLIASEWAALEIGDLGVEDEDQRKRRAFVLVLEKAVGASLEKGVEKVKREAAKST</sequence>
<name>A0A9P9WCW2_9PEZI</name>
<feature type="compositionally biased region" description="Basic and acidic residues" evidence="1">
    <location>
        <begin position="45"/>
        <end position="55"/>
    </location>
</feature>